<feature type="compositionally biased region" description="Low complexity" evidence="3">
    <location>
        <begin position="69"/>
        <end position="80"/>
    </location>
</feature>
<dbReference type="PROSITE" id="PS51525">
    <property type="entry name" value="NET"/>
    <property type="match status" value="1"/>
</dbReference>
<feature type="compositionally biased region" description="Low complexity" evidence="3">
    <location>
        <begin position="128"/>
        <end position="154"/>
    </location>
</feature>
<dbReference type="PRINTS" id="PR00503">
    <property type="entry name" value="BROMODOMAIN"/>
</dbReference>
<name>A0AAE0X248_9PEZI</name>
<feature type="compositionally biased region" description="Low complexity" evidence="3">
    <location>
        <begin position="500"/>
        <end position="512"/>
    </location>
</feature>
<feature type="compositionally biased region" description="Low complexity" evidence="3">
    <location>
        <begin position="185"/>
        <end position="195"/>
    </location>
</feature>
<feature type="region of interest" description="Disordered" evidence="3">
    <location>
        <begin position="906"/>
        <end position="1002"/>
    </location>
</feature>
<dbReference type="GO" id="GO:0000785">
    <property type="term" value="C:chromatin"/>
    <property type="evidence" value="ECO:0007669"/>
    <property type="project" value="TreeGrafter"/>
</dbReference>
<proteinExistence type="predicted"/>
<dbReference type="Pfam" id="PF00439">
    <property type="entry name" value="Bromodomain"/>
    <property type="match status" value="2"/>
</dbReference>
<comment type="caution">
    <text evidence="6">The sequence shown here is derived from an EMBL/GenBank/DDBJ whole genome shotgun (WGS) entry which is preliminary data.</text>
</comment>
<dbReference type="InterPro" id="IPR001487">
    <property type="entry name" value="Bromodomain"/>
</dbReference>
<feature type="compositionally biased region" description="Basic and acidic residues" evidence="3">
    <location>
        <begin position="535"/>
        <end position="546"/>
    </location>
</feature>
<feature type="region of interest" description="Disordered" evidence="3">
    <location>
        <begin position="470"/>
        <end position="516"/>
    </location>
</feature>
<feature type="region of interest" description="Disordered" evidence="3">
    <location>
        <begin position="1"/>
        <end position="352"/>
    </location>
</feature>
<dbReference type="PANTHER" id="PTHR22880:SF225">
    <property type="entry name" value="BROMODOMAIN-CONTAINING PROTEIN BET-1-RELATED"/>
    <property type="match status" value="1"/>
</dbReference>
<accession>A0AAE0X248</accession>
<dbReference type="AlphaFoldDB" id="A0AAE0X248"/>
<feature type="compositionally biased region" description="Basic and acidic residues" evidence="3">
    <location>
        <begin position="225"/>
        <end position="238"/>
    </location>
</feature>
<dbReference type="InterPro" id="IPR036427">
    <property type="entry name" value="Bromodomain-like_sf"/>
</dbReference>
<reference evidence="6" key="2">
    <citation type="submission" date="2023-06" db="EMBL/GenBank/DDBJ databases">
        <authorList>
            <consortium name="Lawrence Berkeley National Laboratory"/>
            <person name="Haridas S."/>
            <person name="Hensen N."/>
            <person name="Bonometti L."/>
            <person name="Westerberg I."/>
            <person name="Brannstrom I.O."/>
            <person name="Guillou S."/>
            <person name="Cros-Aarteil S."/>
            <person name="Calhoun S."/>
            <person name="Kuo A."/>
            <person name="Mondo S."/>
            <person name="Pangilinan J."/>
            <person name="Riley R."/>
            <person name="Labutti K."/>
            <person name="Andreopoulos B."/>
            <person name="Lipzen A."/>
            <person name="Chen C."/>
            <person name="Yanf M."/>
            <person name="Daum C."/>
            <person name="Ng V."/>
            <person name="Clum A."/>
            <person name="Steindorff A."/>
            <person name="Ohm R."/>
            <person name="Martin F."/>
            <person name="Silar P."/>
            <person name="Natvig D."/>
            <person name="Lalanne C."/>
            <person name="Gautier V."/>
            <person name="Ament-Velasquez S.L."/>
            <person name="Kruys A."/>
            <person name="Hutchinson M.I."/>
            <person name="Powell A.J."/>
            <person name="Barry K."/>
            <person name="Miller A.N."/>
            <person name="Grigoriev I.V."/>
            <person name="Debuchy R."/>
            <person name="Gladieux P."/>
            <person name="Thoren M.H."/>
            <person name="Johannesson H."/>
        </authorList>
    </citation>
    <scope>NUCLEOTIDE SEQUENCE</scope>
    <source>
        <strain evidence="6">CBS 314.62</strain>
    </source>
</reference>
<feature type="compositionally biased region" description="Acidic residues" evidence="3">
    <location>
        <begin position="993"/>
        <end position="1002"/>
    </location>
</feature>
<feature type="compositionally biased region" description="Basic and acidic residues" evidence="3">
    <location>
        <begin position="906"/>
        <end position="915"/>
    </location>
</feature>
<dbReference type="InterPro" id="IPR027353">
    <property type="entry name" value="NET_dom"/>
</dbReference>
<feature type="compositionally biased region" description="Polar residues" evidence="3">
    <location>
        <begin position="1"/>
        <end position="10"/>
    </location>
</feature>
<feature type="compositionally biased region" description="Basic residues" evidence="3">
    <location>
        <begin position="827"/>
        <end position="841"/>
    </location>
</feature>
<sequence>MAVMSTQQSEGLLLNEKPVPMTSILDKDGRNRSLEINGHLSPELVDSEPKSESAPYPVTPEKTDANTSQNEEAFAANQAQPIASTADEQKLDPLPAPAPAPAELESEPVKEAGQDEMELDAPEPPAATEPTAAPESLEAPVSTTTPASPMAAASGEPVAPQEPPASGEATPAPVPPIEGPQEQVSPDAVPSSASPAIPPPSEPSLLAEEKLDVEMTDAQPQAGKTEADRAETTPETKITDVISATPVDDTTTGVTASLSGIDVGATQPSPVAPETADVSMPDLPQAASKISRERELDSEEEPVAKRAKTETAADEVEVKIGLPQEAASADQPQAAKSELYRDDGEPKSLADDSLNGYPITMWQSKQLRNILAGVKKTKAGANFRLPVHQLWPGLWNDYAAKVPDPTDINTMEKKLRGDLPRYTTMGEFKGDLDRLVQNSILFNGDGHDVTNSARNTKESVLTRMAQVLAAETTRSDKKEAAKSHPTRHPEPRAPAPPAAAPRRLSKGAAASPAPKPVIESPAFAIPAASNGVPLLRRDSNKPDSRAKRPVKPAHSKDLVYETKRKKKLPAELRFCEEVLNEIRKSKHYDINNAFLQPVDPVALNIPSYHKIIKKPMDLQTMANKMSAGEYTNAKEVERDFDLIVKNCRAFNGEEHLVYKQALSLNSLFKKEMSKKEEWLAKHAPATAAASRHNSPQHRSDTEEEPESEPEPEQDEEEKASKAKLASFQKRLAEEQKKINDIITNGTAEEMVDVEIGQTVVAMLQKQIMQERTKLDNMQPKKAQKPSKPVAHKNPKKANHPPVSHSSGASQKKAAIGGSSGGGGVMHGPRKSGKKAAPKKKITTVEREIIAAGIEQLEGQQLEKAIDIIKKDTGQGENDSGELELDIEVLSEVALWKLYDIAVESFPELKRGKERNYPAPAPPAQPANRNKNAASKSKKNKPMSKTEQERRIQQLNELRAQAGRQGSGSQEPMESIEGNGRGSAEPQHRHNQDSEDEESSEEE</sequence>
<protein>
    <recommendedName>
        <fullName evidence="8">Bromodomain-containing factor 1</fullName>
    </recommendedName>
</protein>
<feature type="region of interest" description="Disordered" evidence="3">
    <location>
        <begin position="770"/>
        <end position="841"/>
    </location>
</feature>
<feature type="compositionally biased region" description="Basic and acidic residues" evidence="3">
    <location>
        <begin position="302"/>
        <end position="311"/>
    </location>
</feature>
<dbReference type="GO" id="GO:0006338">
    <property type="term" value="P:chromatin remodeling"/>
    <property type="evidence" value="ECO:0007669"/>
    <property type="project" value="TreeGrafter"/>
</dbReference>
<evidence type="ECO:0000313" key="6">
    <source>
        <dbReference type="EMBL" id="KAK3683294.1"/>
    </source>
</evidence>
<keyword evidence="1 2" id="KW-0103">Bromodomain</keyword>
<evidence type="ECO:0000313" key="7">
    <source>
        <dbReference type="Proteomes" id="UP001270362"/>
    </source>
</evidence>
<evidence type="ECO:0000256" key="3">
    <source>
        <dbReference type="SAM" id="MobiDB-lite"/>
    </source>
</evidence>
<feature type="region of interest" description="Disordered" evidence="3">
    <location>
        <begin position="532"/>
        <end position="554"/>
    </location>
</feature>
<dbReference type="InterPro" id="IPR050935">
    <property type="entry name" value="Bromo_chromatin_reader"/>
</dbReference>
<dbReference type="CDD" id="cd05499">
    <property type="entry name" value="Bromo_BDF1_2_II"/>
    <property type="match status" value="1"/>
</dbReference>
<dbReference type="Pfam" id="PF17035">
    <property type="entry name" value="BET"/>
    <property type="match status" value="1"/>
</dbReference>
<dbReference type="GO" id="GO:0006355">
    <property type="term" value="P:regulation of DNA-templated transcription"/>
    <property type="evidence" value="ECO:0007669"/>
    <property type="project" value="TreeGrafter"/>
</dbReference>
<feature type="domain" description="NET" evidence="5">
    <location>
        <begin position="831"/>
        <end position="912"/>
    </location>
</feature>
<feature type="compositionally biased region" description="Basic and acidic residues" evidence="3">
    <location>
        <begin position="338"/>
        <end position="350"/>
    </location>
</feature>
<feature type="region of interest" description="Disordered" evidence="3">
    <location>
        <begin position="679"/>
        <end position="723"/>
    </location>
</feature>
<dbReference type="CDD" id="cd04369">
    <property type="entry name" value="Bromodomain"/>
    <property type="match status" value="1"/>
</dbReference>
<feature type="compositionally biased region" description="Basic and acidic residues" evidence="3">
    <location>
        <begin position="473"/>
        <end position="491"/>
    </location>
</feature>
<dbReference type="SMART" id="SM00297">
    <property type="entry name" value="BROMO"/>
    <property type="match status" value="2"/>
</dbReference>
<feature type="domain" description="Bromo" evidence="4">
    <location>
        <begin position="375"/>
        <end position="450"/>
    </location>
</feature>
<dbReference type="Gene3D" id="1.20.920.10">
    <property type="entry name" value="Bromodomain-like"/>
    <property type="match status" value="2"/>
</dbReference>
<evidence type="ECO:0000256" key="1">
    <source>
        <dbReference type="ARBA" id="ARBA00023117"/>
    </source>
</evidence>
<organism evidence="6 7">
    <name type="scientific">Podospora appendiculata</name>
    <dbReference type="NCBI Taxonomy" id="314037"/>
    <lineage>
        <taxon>Eukaryota</taxon>
        <taxon>Fungi</taxon>
        <taxon>Dikarya</taxon>
        <taxon>Ascomycota</taxon>
        <taxon>Pezizomycotina</taxon>
        <taxon>Sordariomycetes</taxon>
        <taxon>Sordariomycetidae</taxon>
        <taxon>Sordariales</taxon>
        <taxon>Podosporaceae</taxon>
        <taxon>Podospora</taxon>
    </lineage>
</organism>
<dbReference type="EMBL" id="JAULSO010000004">
    <property type="protein sequence ID" value="KAK3683294.1"/>
    <property type="molecule type" value="Genomic_DNA"/>
</dbReference>
<keyword evidence="7" id="KW-1185">Reference proteome</keyword>
<dbReference type="InterPro" id="IPR038336">
    <property type="entry name" value="NET_sf"/>
</dbReference>
<evidence type="ECO:0000259" key="4">
    <source>
        <dbReference type="PROSITE" id="PS50014"/>
    </source>
</evidence>
<evidence type="ECO:0000256" key="2">
    <source>
        <dbReference type="PROSITE-ProRule" id="PRU00035"/>
    </source>
</evidence>
<evidence type="ECO:0000259" key="5">
    <source>
        <dbReference type="PROSITE" id="PS51525"/>
    </source>
</evidence>
<reference evidence="6" key="1">
    <citation type="journal article" date="2023" name="Mol. Phylogenet. Evol.">
        <title>Genome-scale phylogeny and comparative genomics of the fungal order Sordariales.</title>
        <authorList>
            <person name="Hensen N."/>
            <person name="Bonometti L."/>
            <person name="Westerberg I."/>
            <person name="Brannstrom I.O."/>
            <person name="Guillou S."/>
            <person name="Cros-Aarteil S."/>
            <person name="Calhoun S."/>
            <person name="Haridas S."/>
            <person name="Kuo A."/>
            <person name="Mondo S."/>
            <person name="Pangilinan J."/>
            <person name="Riley R."/>
            <person name="LaButti K."/>
            <person name="Andreopoulos B."/>
            <person name="Lipzen A."/>
            <person name="Chen C."/>
            <person name="Yan M."/>
            <person name="Daum C."/>
            <person name="Ng V."/>
            <person name="Clum A."/>
            <person name="Steindorff A."/>
            <person name="Ohm R.A."/>
            <person name="Martin F."/>
            <person name="Silar P."/>
            <person name="Natvig D.O."/>
            <person name="Lalanne C."/>
            <person name="Gautier V."/>
            <person name="Ament-Velasquez S.L."/>
            <person name="Kruys A."/>
            <person name="Hutchinson M.I."/>
            <person name="Powell A.J."/>
            <person name="Barry K."/>
            <person name="Miller A.N."/>
            <person name="Grigoriev I.V."/>
            <person name="Debuchy R."/>
            <person name="Gladieux P."/>
            <person name="Hiltunen Thoren M."/>
            <person name="Johannesson H."/>
        </authorList>
    </citation>
    <scope>NUCLEOTIDE SEQUENCE</scope>
    <source>
        <strain evidence="6">CBS 314.62</strain>
    </source>
</reference>
<feature type="compositionally biased region" description="Low complexity" evidence="3">
    <location>
        <begin position="925"/>
        <end position="934"/>
    </location>
</feature>
<dbReference type="Gene3D" id="1.20.1270.220">
    <property type="match status" value="1"/>
</dbReference>
<dbReference type="GO" id="GO:0005634">
    <property type="term" value="C:nucleus"/>
    <property type="evidence" value="ECO:0007669"/>
    <property type="project" value="TreeGrafter"/>
</dbReference>
<dbReference type="SUPFAM" id="SSF47370">
    <property type="entry name" value="Bromodomain"/>
    <property type="match status" value="2"/>
</dbReference>
<feature type="compositionally biased region" description="Polar residues" evidence="3">
    <location>
        <begin position="248"/>
        <end position="258"/>
    </location>
</feature>
<feature type="compositionally biased region" description="Basic residues" evidence="3">
    <location>
        <begin position="781"/>
        <end position="798"/>
    </location>
</feature>
<gene>
    <name evidence="6" type="ORF">B0T22DRAFT_244552</name>
</gene>
<dbReference type="Proteomes" id="UP001270362">
    <property type="component" value="Unassembled WGS sequence"/>
</dbReference>
<dbReference type="PROSITE" id="PS50014">
    <property type="entry name" value="BROMODOMAIN_2"/>
    <property type="match status" value="2"/>
</dbReference>
<dbReference type="PANTHER" id="PTHR22880">
    <property type="entry name" value="FALZ-RELATED BROMODOMAIN-CONTAINING PROTEINS"/>
    <property type="match status" value="1"/>
</dbReference>
<feature type="compositionally biased region" description="Low complexity" evidence="3">
    <location>
        <begin position="805"/>
        <end position="816"/>
    </location>
</feature>
<evidence type="ECO:0008006" key="8">
    <source>
        <dbReference type="Google" id="ProtNLM"/>
    </source>
</evidence>
<feature type="compositionally biased region" description="Acidic residues" evidence="3">
    <location>
        <begin position="701"/>
        <end position="717"/>
    </location>
</feature>
<feature type="domain" description="Bromo" evidence="4">
    <location>
        <begin position="586"/>
        <end position="658"/>
    </location>
</feature>